<feature type="transmembrane region" description="Helical" evidence="9">
    <location>
        <begin position="118"/>
        <end position="138"/>
    </location>
</feature>
<dbReference type="InterPro" id="IPR006153">
    <property type="entry name" value="Cation/H_exchanger_TM"/>
</dbReference>
<keyword evidence="2" id="KW-0813">Transport</keyword>
<feature type="transmembrane region" description="Helical" evidence="9">
    <location>
        <begin position="295"/>
        <end position="324"/>
    </location>
</feature>
<dbReference type="PANTHER" id="PTHR32507:SF0">
    <property type="entry name" value="NA(+)_H(+) ANTIPORTER 2-RELATED"/>
    <property type="match status" value="1"/>
</dbReference>
<evidence type="ECO:0000256" key="1">
    <source>
        <dbReference type="ARBA" id="ARBA00004651"/>
    </source>
</evidence>
<evidence type="ECO:0000256" key="9">
    <source>
        <dbReference type="SAM" id="Phobius"/>
    </source>
</evidence>
<dbReference type="InterPro" id="IPR038770">
    <property type="entry name" value="Na+/solute_symporter_sf"/>
</dbReference>
<keyword evidence="8 9" id="KW-0472">Membrane</keyword>
<dbReference type="OrthoDB" id="9810759at2"/>
<feature type="transmembrane region" description="Helical" evidence="9">
    <location>
        <begin position="6"/>
        <end position="25"/>
    </location>
</feature>
<dbReference type="KEGG" id="dfo:Dform_00066"/>
<dbReference type="EMBL" id="CP018258">
    <property type="protein sequence ID" value="APV43431.1"/>
    <property type="molecule type" value="Genomic_DNA"/>
</dbReference>
<dbReference type="PANTHER" id="PTHR32507">
    <property type="entry name" value="NA(+)/H(+) ANTIPORTER 1"/>
    <property type="match status" value="1"/>
</dbReference>
<feature type="transmembrane region" description="Helical" evidence="9">
    <location>
        <begin position="184"/>
        <end position="206"/>
    </location>
</feature>
<feature type="transmembrane region" description="Helical" evidence="9">
    <location>
        <begin position="150"/>
        <end position="172"/>
    </location>
</feature>
<evidence type="ECO:0000256" key="7">
    <source>
        <dbReference type="ARBA" id="ARBA00023065"/>
    </source>
</evidence>
<dbReference type="Gene3D" id="1.20.1530.20">
    <property type="match status" value="1"/>
</dbReference>
<keyword evidence="6 9" id="KW-1133">Transmembrane helix</keyword>
<evidence type="ECO:0000313" key="11">
    <source>
        <dbReference type="EMBL" id="APV43431.1"/>
    </source>
</evidence>
<evidence type="ECO:0000256" key="5">
    <source>
        <dbReference type="ARBA" id="ARBA00022692"/>
    </source>
</evidence>
<dbReference type="Proteomes" id="UP000185934">
    <property type="component" value="Chromosome"/>
</dbReference>
<name>A0A1P8F4N3_9CHLR</name>
<evidence type="ECO:0000256" key="3">
    <source>
        <dbReference type="ARBA" id="ARBA00022449"/>
    </source>
</evidence>
<organism evidence="11 12">
    <name type="scientific">Dehalogenimonas formicexedens</name>
    <dbReference type="NCBI Taxonomy" id="1839801"/>
    <lineage>
        <taxon>Bacteria</taxon>
        <taxon>Bacillati</taxon>
        <taxon>Chloroflexota</taxon>
        <taxon>Dehalococcoidia</taxon>
        <taxon>Dehalococcoidales</taxon>
        <taxon>Dehalococcoidaceae</taxon>
        <taxon>Dehalogenimonas</taxon>
    </lineage>
</organism>
<keyword evidence="3" id="KW-0050">Antiport</keyword>
<dbReference type="GO" id="GO:0015297">
    <property type="term" value="F:antiporter activity"/>
    <property type="evidence" value="ECO:0007669"/>
    <property type="project" value="UniProtKB-KW"/>
</dbReference>
<dbReference type="GO" id="GO:0005886">
    <property type="term" value="C:plasma membrane"/>
    <property type="evidence" value="ECO:0007669"/>
    <property type="project" value="UniProtKB-SubCell"/>
</dbReference>
<evidence type="ECO:0000259" key="10">
    <source>
        <dbReference type="Pfam" id="PF00999"/>
    </source>
</evidence>
<feature type="transmembrane region" description="Helical" evidence="9">
    <location>
        <begin position="91"/>
        <end position="112"/>
    </location>
</feature>
<evidence type="ECO:0000256" key="8">
    <source>
        <dbReference type="ARBA" id="ARBA00023136"/>
    </source>
</evidence>
<evidence type="ECO:0000256" key="4">
    <source>
        <dbReference type="ARBA" id="ARBA00022475"/>
    </source>
</evidence>
<accession>A0A1P8F4N3</accession>
<proteinExistence type="predicted"/>
<keyword evidence="12" id="KW-1185">Reference proteome</keyword>
<feature type="domain" description="Cation/H+ exchanger transmembrane" evidence="10">
    <location>
        <begin position="16"/>
        <end position="394"/>
    </location>
</feature>
<dbReference type="STRING" id="1839801.Dform_00066"/>
<keyword evidence="7" id="KW-0406">Ion transport</keyword>
<dbReference type="Pfam" id="PF00999">
    <property type="entry name" value="Na_H_Exchanger"/>
    <property type="match status" value="1"/>
</dbReference>
<keyword evidence="4" id="KW-1003">Cell membrane</keyword>
<evidence type="ECO:0000256" key="6">
    <source>
        <dbReference type="ARBA" id="ARBA00022989"/>
    </source>
</evidence>
<gene>
    <name evidence="11" type="ORF">Dform_00066</name>
</gene>
<keyword evidence="5 9" id="KW-0812">Transmembrane</keyword>
<feature type="transmembrane region" description="Helical" evidence="9">
    <location>
        <begin position="218"/>
        <end position="242"/>
    </location>
</feature>
<protein>
    <submittedName>
        <fullName evidence="11">NhaP-type Na+/H+ or K+/H+ antiporter</fullName>
    </submittedName>
</protein>
<feature type="transmembrane region" description="Helical" evidence="9">
    <location>
        <begin position="375"/>
        <end position="396"/>
    </location>
</feature>
<dbReference type="RefSeq" id="WP_076003246.1">
    <property type="nucleotide sequence ID" value="NZ_CP018258.1"/>
</dbReference>
<dbReference type="GO" id="GO:1902600">
    <property type="term" value="P:proton transmembrane transport"/>
    <property type="evidence" value="ECO:0007669"/>
    <property type="project" value="InterPro"/>
</dbReference>
<comment type="subcellular location">
    <subcellularLocation>
        <location evidence="1">Cell membrane</location>
        <topology evidence="1">Multi-pass membrane protein</topology>
    </subcellularLocation>
</comment>
<dbReference type="AlphaFoldDB" id="A0A1P8F4N3"/>
<sequence length="433" mass="46549">MGLALLVLFFGALYFLAHIFAAVFNRTKIPDVLWLILVGLCLGPLFGIITPQDIGQVGVVFMTLTLIVILFHSGLGISFTTLQKAATRGALLSFVTFVVTTIVTALIILTTTDLSKSLALMIGAVVGGSSPAIVVPMLSRLNMRNESATVLLLESALADVLCIAAALAFLDVYQGSAPNVAVKIFQIIISFLLSAVIGGVAALVWSQFLERMRAFRDSVLATFAFVFGVFGLTELMGLPGFISALAFGITMGNIETLKHFVKGVTFFGRPLQPACLDITEEKFFSEIAFMLKTFFFVYVGISIQITNTHWMLIGLAITLVVFFLRIPIVRLTISKATRAEDASIMSVMVPKGLAAAALASIPLERGIAEGDLIQSVVFAVVLFSILLTSIMIFLIHDPAFSRIYSRLFSNFAHSTKADEKSDGPPVNESGATG</sequence>
<reference evidence="12" key="1">
    <citation type="submission" date="2016-11" db="EMBL/GenBank/DDBJ databases">
        <title>Dehalogenimonas formicexedens sp. nov., a chlorinated alkane respiring bacterium isolated from contaminated groundwater.</title>
        <authorList>
            <person name="Key T.A."/>
            <person name="Bowman K.S."/>
            <person name="Lee I."/>
            <person name="Chun J."/>
            <person name="Albuquerque L."/>
            <person name="da Costa M.S."/>
            <person name="Rainey F.A."/>
            <person name="Moe W.M."/>
        </authorList>
    </citation>
    <scope>NUCLEOTIDE SEQUENCE [LARGE SCALE GENOMIC DNA]</scope>
    <source>
        <strain evidence="12">NSZ-14</strain>
    </source>
</reference>
<evidence type="ECO:0000256" key="2">
    <source>
        <dbReference type="ARBA" id="ARBA00022448"/>
    </source>
</evidence>
<feature type="transmembrane region" description="Helical" evidence="9">
    <location>
        <begin position="344"/>
        <end position="363"/>
    </location>
</feature>
<feature type="transmembrane region" description="Helical" evidence="9">
    <location>
        <begin position="32"/>
        <end position="51"/>
    </location>
</feature>
<feature type="transmembrane region" description="Helical" evidence="9">
    <location>
        <begin position="57"/>
        <end position="79"/>
    </location>
</feature>
<evidence type="ECO:0000313" key="12">
    <source>
        <dbReference type="Proteomes" id="UP000185934"/>
    </source>
</evidence>